<evidence type="ECO:0000313" key="2">
    <source>
        <dbReference type="Proteomes" id="UP000003844"/>
    </source>
</evidence>
<dbReference type="EMBL" id="JH594606">
    <property type="protein sequence ID" value="EHQ03341.1"/>
    <property type="molecule type" value="Genomic_DNA"/>
</dbReference>
<protein>
    <submittedName>
        <fullName evidence="1">CBS domain-containing protein</fullName>
    </submittedName>
</protein>
<dbReference type="OrthoDB" id="1523762at2"/>
<sequence length="218" mass="24838">MSLENYIINDIEIRNPEETIGDLQKLLKDLNYTHIPMGKDGIYLGSLSVNDLLTFEADKTLGEHQYALEGFFVRNTVYWLETLDVFARNQTNILPVLSLDNKYLGYLELADIINNFNKTPFLSEPGGIIVFEKGSKDYSFSEIAQIIESHNAVLFGLFISGKTEGLTQITAKLSSTGLNEILQTLRRYGYTVISEHQEDSFNQSIDDRSEYLDKYLKI</sequence>
<evidence type="ECO:0000313" key="1">
    <source>
        <dbReference type="EMBL" id="EHQ03341.1"/>
    </source>
</evidence>
<name>H2BYZ6_GILLR</name>
<keyword evidence="2" id="KW-1185">Reference proteome</keyword>
<organism evidence="1 2">
    <name type="scientific">Gillisia limnaea (strain DSM 15749 / LMG 21470 / R-8282)</name>
    <dbReference type="NCBI Taxonomy" id="865937"/>
    <lineage>
        <taxon>Bacteria</taxon>
        <taxon>Pseudomonadati</taxon>
        <taxon>Bacteroidota</taxon>
        <taxon>Flavobacteriia</taxon>
        <taxon>Flavobacteriales</taxon>
        <taxon>Flavobacteriaceae</taxon>
        <taxon>Gillisia</taxon>
    </lineage>
</organism>
<dbReference type="STRING" id="865937.Gilli_2727"/>
<accession>H2BYZ6</accession>
<gene>
    <name evidence="1" type="ORF">Gilli_2727</name>
</gene>
<dbReference type="SUPFAM" id="SSF54631">
    <property type="entry name" value="CBS-domain pair"/>
    <property type="match status" value="1"/>
</dbReference>
<dbReference type="Proteomes" id="UP000003844">
    <property type="component" value="Unassembled WGS sequence"/>
</dbReference>
<proteinExistence type="predicted"/>
<dbReference type="AlphaFoldDB" id="H2BYZ6"/>
<dbReference type="HOGENOM" id="CLU_102952_1_0_10"/>
<dbReference type="eggNOG" id="COG0517">
    <property type="taxonomic scope" value="Bacteria"/>
</dbReference>
<dbReference type="Gene3D" id="3.10.580.10">
    <property type="entry name" value="CBS-domain"/>
    <property type="match status" value="1"/>
</dbReference>
<dbReference type="RefSeq" id="WP_006989647.1">
    <property type="nucleotide sequence ID" value="NZ_JH594606.1"/>
</dbReference>
<dbReference type="InterPro" id="IPR046342">
    <property type="entry name" value="CBS_dom_sf"/>
</dbReference>
<reference evidence="2" key="1">
    <citation type="journal article" date="2012" name="Stand. Genomic Sci.">
        <title>Genome sequence of the Antarctic rhodopsins-containing flavobacterium Gillisia limnaea type strain (R-8282(T)).</title>
        <authorList>
            <person name="Riedel T."/>
            <person name="Held B."/>
            <person name="Nolan M."/>
            <person name="Lucas S."/>
            <person name="Lapidus A."/>
            <person name="Tice H."/>
            <person name="Del Rio T.G."/>
            <person name="Cheng J.F."/>
            <person name="Han C."/>
            <person name="Tapia R."/>
            <person name="Goodwin L.A."/>
            <person name="Pitluck S."/>
            <person name="Liolios K."/>
            <person name="Mavromatis K."/>
            <person name="Pagani I."/>
            <person name="Ivanova N."/>
            <person name="Mikhailova N."/>
            <person name="Pati A."/>
            <person name="Chen A."/>
            <person name="Palaniappan K."/>
            <person name="Land M."/>
            <person name="Rohde M."/>
            <person name="Tindall B.J."/>
            <person name="Detter J.C."/>
            <person name="Goker M."/>
            <person name="Bristow J."/>
            <person name="Eisen J.A."/>
            <person name="Markowitz V."/>
            <person name="Hugenholtz P."/>
            <person name="Kyrpides N.C."/>
            <person name="Klenk H.P."/>
            <person name="Woyke T."/>
        </authorList>
    </citation>
    <scope>NUCLEOTIDE SEQUENCE [LARGE SCALE GENOMIC DNA]</scope>
    <source>
        <strain evidence="2">DSM 15749 / LMG 21470 / R-8282</strain>
    </source>
</reference>